<evidence type="ECO:0000313" key="3">
    <source>
        <dbReference type="Proteomes" id="UP000054270"/>
    </source>
</evidence>
<sequence length="245" mass="27828">MVNSRFDEAAILKDVHKGGLVPGVIQLLCSEATATSFFHGDRINRRFGFRQIGARFMRIDTVETMLEAAFDVLQVTRYLRIKHKVLHRDPQTRNAVRMNQTFVSSDIFGVKVMALWGCLSRIVSEPTSSSSPQETSALLIDFNRAERIRDDLKSELVDVAGTPIFIARAVECQGPYPDPKTPFLLKIPAMPKAPSLYEKAHPQRIVRFKGIEQITLDSSTATLSSTNWRHELYHDAESFFWLILY</sequence>
<dbReference type="Proteomes" id="UP000054270">
    <property type="component" value="Unassembled WGS sequence"/>
</dbReference>
<proteinExistence type="predicted"/>
<keyword evidence="3" id="KW-1185">Reference proteome</keyword>
<gene>
    <name evidence="2" type="ORF">HYPSUDRAFT_51074</name>
</gene>
<accession>A0A0D2PKP8</accession>
<dbReference type="STRING" id="945553.A0A0D2PKP8"/>
<protein>
    <recommendedName>
        <fullName evidence="1">Fungal-type protein kinase domain-containing protein</fullName>
    </recommendedName>
</protein>
<evidence type="ECO:0000259" key="1">
    <source>
        <dbReference type="Pfam" id="PF17667"/>
    </source>
</evidence>
<dbReference type="EMBL" id="KN817520">
    <property type="protein sequence ID" value="KJA28961.1"/>
    <property type="molecule type" value="Genomic_DNA"/>
</dbReference>
<dbReference type="OrthoDB" id="5569250at2759"/>
<evidence type="ECO:0000313" key="2">
    <source>
        <dbReference type="EMBL" id="KJA28961.1"/>
    </source>
</evidence>
<dbReference type="AlphaFoldDB" id="A0A0D2PKP8"/>
<reference evidence="3" key="1">
    <citation type="submission" date="2014-04" db="EMBL/GenBank/DDBJ databases">
        <title>Evolutionary Origins and Diversification of the Mycorrhizal Mutualists.</title>
        <authorList>
            <consortium name="DOE Joint Genome Institute"/>
            <consortium name="Mycorrhizal Genomics Consortium"/>
            <person name="Kohler A."/>
            <person name="Kuo A."/>
            <person name="Nagy L.G."/>
            <person name="Floudas D."/>
            <person name="Copeland A."/>
            <person name="Barry K.W."/>
            <person name="Cichocki N."/>
            <person name="Veneault-Fourrey C."/>
            <person name="LaButti K."/>
            <person name="Lindquist E.A."/>
            <person name="Lipzen A."/>
            <person name="Lundell T."/>
            <person name="Morin E."/>
            <person name="Murat C."/>
            <person name="Riley R."/>
            <person name="Ohm R."/>
            <person name="Sun H."/>
            <person name="Tunlid A."/>
            <person name="Henrissat B."/>
            <person name="Grigoriev I.V."/>
            <person name="Hibbett D.S."/>
            <person name="Martin F."/>
        </authorList>
    </citation>
    <scope>NUCLEOTIDE SEQUENCE [LARGE SCALE GENOMIC DNA]</scope>
    <source>
        <strain evidence="3">FD-334 SS-4</strain>
    </source>
</reference>
<dbReference type="Pfam" id="PF17667">
    <property type="entry name" value="Pkinase_fungal"/>
    <property type="match status" value="1"/>
</dbReference>
<organism evidence="2 3">
    <name type="scientific">Hypholoma sublateritium (strain FD-334 SS-4)</name>
    <dbReference type="NCBI Taxonomy" id="945553"/>
    <lineage>
        <taxon>Eukaryota</taxon>
        <taxon>Fungi</taxon>
        <taxon>Dikarya</taxon>
        <taxon>Basidiomycota</taxon>
        <taxon>Agaricomycotina</taxon>
        <taxon>Agaricomycetes</taxon>
        <taxon>Agaricomycetidae</taxon>
        <taxon>Agaricales</taxon>
        <taxon>Agaricineae</taxon>
        <taxon>Strophariaceae</taxon>
        <taxon>Hypholoma</taxon>
    </lineage>
</organism>
<feature type="domain" description="Fungal-type protein kinase" evidence="1">
    <location>
        <begin position="40"/>
        <end position="245"/>
    </location>
</feature>
<name>A0A0D2PKP8_HYPSF</name>
<dbReference type="InterPro" id="IPR040976">
    <property type="entry name" value="Pkinase_fungal"/>
</dbReference>